<organism evidence="2 3">
    <name type="scientific">Paenibacillus mendelii</name>
    <dbReference type="NCBI Taxonomy" id="206163"/>
    <lineage>
        <taxon>Bacteria</taxon>
        <taxon>Bacillati</taxon>
        <taxon>Bacillota</taxon>
        <taxon>Bacilli</taxon>
        <taxon>Bacillales</taxon>
        <taxon>Paenibacillaceae</taxon>
        <taxon>Paenibacillus</taxon>
    </lineage>
</organism>
<keyword evidence="3" id="KW-1185">Reference proteome</keyword>
<dbReference type="GO" id="GO:0016853">
    <property type="term" value="F:isomerase activity"/>
    <property type="evidence" value="ECO:0007669"/>
    <property type="project" value="UniProtKB-KW"/>
</dbReference>
<dbReference type="EMBL" id="JBHLVF010000061">
    <property type="protein sequence ID" value="MFC0396520.1"/>
    <property type="molecule type" value="Genomic_DNA"/>
</dbReference>
<evidence type="ECO:0000313" key="3">
    <source>
        <dbReference type="Proteomes" id="UP001589818"/>
    </source>
</evidence>
<dbReference type="InterPro" id="IPR036237">
    <property type="entry name" value="Xyl_isomerase-like_sf"/>
</dbReference>
<dbReference type="InterPro" id="IPR050312">
    <property type="entry name" value="IolE/XylAMocC-like"/>
</dbReference>
<dbReference type="RefSeq" id="WP_204818628.1">
    <property type="nucleotide sequence ID" value="NZ_JANHOF010000005.1"/>
</dbReference>
<dbReference type="InterPro" id="IPR013022">
    <property type="entry name" value="Xyl_isomerase-like_TIM-brl"/>
</dbReference>
<accession>A0ABV6JNX8</accession>
<reference evidence="2 3" key="1">
    <citation type="submission" date="2024-09" db="EMBL/GenBank/DDBJ databases">
        <authorList>
            <person name="Sun Q."/>
            <person name="Mori K."/>
        </authorList>
    </citation>
    <scope>NUCLEOTIDE SEQUENCE [LARGE SCALE GENOMIC DNA]</scope>
    <source>
        <strain evidence="2 3">CCM 4839</strain>
    </source>
</reference>
<name>A0ABV6JNX8_9BACL</name>
<dbReference type="Gene3D" id="3.20.20.150">
    <property type="entry name" value="Divalent-metal-dependent TIM barrel enzymes"/>
    <property type="match status" value="1"/>
</dbReference>
<protein>
    <submittedName>
        <fullName evidence="2">Sugar phosphate isomerase/epimerase family protein</fullName>
    </submittedName>
</protein>
<feature type="domain" description="Xylose isomerase-like TIM barrel" evidence="1">
    <location>
        <begin position="25"/>
        <end position="249"/>
    </location>
</feature>
<dbReference type="Proteomes" id="UP001589818">
    <property type="component" value="Unassembled WGS sequence"/>
</dbReference>
<keyword evidence="2" id="KW-0413">Isomerase</keyword>
<comment type="caution">
    <text evidence="2">The sequence shown here is derived from an EMBL/GenBank/DDBJ whole genome shotgun (WGS) entry which is preliminary data.</text>
</comment>
<sequence>MIKLACMTLPYANVSLERALVGIAGAGYLYVAFGLPHAGEEVLDEQDPQAVSKLKRLFERYKLEPVMLIGTEQLAPGQPIERTQLRLEAAQALGIKEVLSLGTWGYREFPDIPIPEAEMVETNKRFIEKFRRVGSIAESLGITVTIKPHTGNTATARHIRQTLDEIGCEFIKASYDPGNVRFYEGIDPAADFPLIADRTVSIIAKDHSGIRAEHNFPLPGEGEVEFRALFRSWKGAGSADGTIVVERVDGTGGPMTTEQIDLRLAQARTNLEGLLHKSGL</sequence>
<proteinExistence type="predicted"/>
<dbReference type="SUPFAM" id="SSF51658">
    <property type="entry name" value="Xylose isomerase-like"/>
    <property type="match status" value="1"/>
</dbReference>
<dbReference type="PANTHER" id="PTHR12110">
    <property type="entry name" value="HYDROXYPYRUVATE ISOMERASE"/>
    <property type="match status" value="1"/>
</dbReference>
<gene>
    <name evidence="2" type="ORF">ACFFJ8_34875</name>
</gene>
<dbReference type="Pfam" id="PF01261">
    <property type="entry name" value="AP_endonuc_2"/>
    <property type="match status" value="1"/>
</dbReference>
<evidence type="ECO:0000259" key="1">
    <source>
        <dbReference type="Pfam" id="PF01261"/>
    </source>
</evidence>
<evidence type="ECO:0000313" key="2">
    <source>
        <dbReference type="EMBL" id="MFC0396520.1"/>
    </source>
</evidence>